<protein>
    <submittedName>
        <fullName evidence="5">Leucine-rich PPR motif-containing protein, mitochondrial-like</fullName>
    </submittedName>
</protein>
<dbReference type="GeneID" id="102803921"/>
<reference evidence="5" key="1">
    <citation type="submission" date="2025-08" db="UniProtKB">
        <authorList>
            <consortium name="RefSeq"/>
        </authorList>
    </citation>
    <scope>IDENTIFICATION</scope>
    <source>
        <tissue evidence="5">Testes</tissue>
    </source>
</reference>
<feature type="repeat" description="PPR" evidence="2">
    <location>
        <begin position="187"/>
        <end position="221"/>
    </location>
</feature>
<dbReference type="InterPro" id="IPR057027">
    <property type="entry name" value="TPR_mt"/>
</dbReference>
<accession>A0ABM0M6H9</accession>
<organism evidence="4 5">
    <name type="scientific">Saccoglossus kowalevskii</name>
    <name type="common">Acorn worm</name>
    <dbReference type="NCBI Taxonomy" id="10224"/>
    <lineage>
        <taxon>Eukaryota</taxon>
        <taxon>Metazoa</taxon>
        <taxon>Hemichordata</taxon>
        <taxon>Enteropneusta</taxon>
        <taxon>Harrimaniidae</taxon>
        <taxon>Saccoglossus</taxon>
    </lineage>
</organism>
<dbReference type="PANTHER" id="PTHR46669">
    <property type="entry name" value="LEUCINE-RICH PPR MOTIF-CONTAINING PROTEIN, MITOCHONDRIAL"/>
    <property type="match status" value="1"/>
</dbReference>
<keyword evidence="4" id="KW-1185">Reference proteome</keyword>
<dbReference type="NCBIfam" id="TIGR00756">
    <property type="entry name" value="PPR"/>
    <property type="match status" value="2"/>
</dbReference>
<dbReference type="Gene3D" id="1.25.40.10">
    <property type="entry name" value="Tetratricopeptide repeat domain"/>
    <property type="match status" value="1"/>
</dbReference>
<keyword evidence="1" id="KW-0677">Repeat</keyword>
<dbReference type="InterPro" id="IPR033490">
    <property type="entry name" value="LRP130"/>
</dbReference>
<evidence type="ECO:0000259" key="3">
    <source>
        <dbReference type="Pfam" id="PF23276"/>
    </source>
</evidence>
<dbReference type="Pfam" id="PF23276">
    <property type="entry name" value="TPR_24"/>
    <property type="match status" value="1"/>
</dbReference>
<gene>
    <name evidence="5" type="primary">LOC102803921</name>
</gene>
<evidence type="ECO:0000256" key="1">
    <source>
        <dbReference type="ARBA" id="ARBA00022737"/>
    </source>
</evidence>
<dbReference type="PANTHER" id="PTHR46669:SF1">
    <property type="entry name" value="LEUCINE-RICH PPR MOTIF-CONTAINING PROTEIN, MITOCHONDRIAL"/>
    <property type="match status" value="1"/>
</dbReference>
<dbReference type="Pfam" id="PF01535">
    <property type="entry name" value="PPR"/>
    <property type="match status" value="1"/>
</dbReference>
<dbReference type="RefSeq" id="XP_006815620.1">
    <property type="nucleotide sequence ID" value="XM_006815557.1"/>
</dbReference>
<dbReference type="Proteomes" id="UP000694865">
    <property type="component" value="Unplaced"/>
</dbReference>
<sequence>MAFLRRSARIARYLAASPQNCVRTVIRPNQRLFVVVEHNARQAFHSSSRLTNTETAVSHSAIDDDFGDFIKNIQHQEHDIFHQVVFSEKRFGRVTKLQVTRMFDSLCKTGFATARTVQQLTRYCGSLMAEVPAIERTKLVHEIWDKVEDLGMYATYKKLVGLHCQQGDMEGARRVLEIMKSEDMPVTNTVFRYLIMGHARAGDMESAKGILDQMRSVSLEPSVKTHVALMCAYAEKGDIDNIREILTNLKTEGNAVPSIYLLSVIHSLAASGNKQHIQEILDQISFESLSQPDIINLCITLITEEHDDVAFEILKPHLKESQQKMNLVEGQESQKANFFIRQIVKLERDFCHLPWEFFFA</sequence>
<evidence type="ECO:0000256" key="2">
    <source>
        <dbReference type="PROSITE-ProRule" id="PRU00708"/>
    </source>
</evidence>
<dbReference type="InterPro" id="IPR002885">
    <property type="entry name" value="PPR_rpt"/>
</dbReference>
<feature type="domain" description="Pentatricopeptide repeat-containing protein-mitochondrial" evidence="3">
    <location>
        <begin position="190"/>
        <end position="278"/>
    </location>
</feature>
<name>A0ABM0M6H9_SACKO</name>
<dbReference type="PROSITE" id="PS51375">
    <property type="entry name" value="PPR"/>
    <property type="match status" value="1"/>
</dbReference>
<evidence type="ECO:0000313" key="5">
    <source>
        <dbReference type="RefSeq" id="XP_006815620.1"/>
    </source>
</evidence>
<proteinExistence type="predicted"/>
<dbReference type="InterPro" id="IPR011990">
    <property type="entry name" value="TPR-like_helical_dom_sf"/>
</dbReference>
<evidence type="ECO:0000313" key="4">
    <source>
        <dbReference type="Proteomes" id="UP000694865"/>
    </source>
</evidence>